<evidence type="ECO:0000313" key="3">
    <source>
        <dbReference type="Proteomes" id="UP000194260"/>
    </source>
</evidence>
<reference evidence="3" key="1">
    <citation type="journal article" date="2017" name="Genome Biol. Evol.">
        <title>Comparative Genomic Analysis Identifies a Campylobacter Clade Deficient in Selenium Metabolism.</title>
        <authorList>
            <person name="Miller W.G."/>
            <person name="Yee E."/>
            <person name="Lopes B.S."/>
            <person name="Chapman M.H."/>
            <person name="Huynh S."/>
            <person name="Bono J.L."/>
            <person name="Parker C.T."/>
            <person name="Strachan N.J.C."/>
            <person name="Forbes K.J."/>
        </authorList>
    </citation>
    <scope>NUCLEOTIDE SEQUENCE [LARGE SCALE GENOMIC DNA]</scope>
    <source>
        <strain evidence="3">RM6137</strain>
    </source>
</reference>
<dbReference type="STRING" id="1660073.CSUIS_1385"/>
<dbReference type="Proteomes" id="UP000194260">
    <property type="component" value="Chromosome"/>
</dbReference>
<evidence type="ECO:0000259" key="1">
    <source>
        <dbReference type="PROSITE" id="PS51340"/>
    </source>
</evidence>
<dbReference type="RefSeq" id="WP_086242485.1">
    <property type="nucleotide sequence ID" value="NZ_CP018789.1"/>
</dbReference>
<dbReference type="PANTHER" id="PTHR30212:SF2">
    <property type="entry name" value="PROTEIN YIIM"/>
    <property type="match status" value="1"/>
</dbReference>
<feature type="domain" description="MOSC" evidence="1">
    <location>
        <begin position="20"/>
        <end position="157"/>
    </location>
</feature>
<proteinExistence type="predicted"/>
<evidence type="ECO:0000313" key="2">
    <source>
        <dbReference type="EMBL" id="ARR01175.1"/>
    </source>
</evidence>
<organism evidence="2 3">
    <name type="scientific">Campylobacter porcelli</name>
    <dbReference type="NCBI Taxonomy" id="1660073"/>
    <lineage>
        <taxon>Bacteria</taxon>
        <taxon>Pseudomonadati</taxon>
        <taxon>Campylobacterota</taxon>
        <taxon>Epsilonproteobacteria</taxon>
        <taxon>Campylobacterales</taxon>
        <taxon>Campylobacteraceae</taxon>
        <taxon>Campylobacter</taxon>
    </lineage>
</organism>
<dbReference type="InterPro" id="IPR005302">
    <property type="entry name" value="MoCF_Sase_C"/>
</dbReference>
<dbReference type="InterPro" id="IPR052353">
    <property type="entry name" value="Benzoxazolinone_Detox_Enz"/>
</dbReference>
<protein>
    <submittedName>
        <fullName evidence="2">MOSC domain protein</fullName>
    </submittedName>
</protein>
<dbReference type="PANTHER" id="PTHR30212">
    <property type="entry name" value="PROTEIN YIIM"/>
    <property type="match status" value="1"/>
</dbReference>
<dbReference type="KEGG" id="camy:CSUIS_1385"/>
<dbReference type="AlphaFoldDB" id="A0A1X9SY81"/>
<sequence>MAVVKSLNIGVIKDYGGFCSAMDKGHIDSGFCDFNGINGDSISDTIHHGGEYKAVFANAVSNYLAFSKFANKDLKLGQMGENLSILDLDEKSVYIGDIHHIGSAILQVSEPRKPCVKLSKIIAAGMTKFIFESGLSGWYYKVLKPGIINSGDTIKITNCNPNKLSIMELNMLFLAPKENLNLIPKLQNTQIRDAWKDSITARLKGVYDDAYMYQLN</sequence>
<name>A0A1X9SY81_9BACT</name>
<dbReference type="InterPro" id="IPR011037">
    <property type="entry name" value="Pyrv_Knase-like_insert_dom_sf"/>
</dbReference>
<dbReference type="SUPFAM" id="SSF50800">
    <property type="entry name" value="PK beta-barrel domain-like"/>
    <property type="match status" value="1"/>
</dbReference>
<dbReference type="Gene3D" id="2.40.33.20">
    <property type="entry name" value="PK beta-barrel domain-like"/>
    <property type="match status" value="1"/>
</dbReference>
<accession>A0A1X9SY81</accession>
<dbReference type="GO" id="GO:0030151">
    <property type="term" value="F:molybdenum ion binding"/>
    <property type="evidence" value="ECO:0007669"/>
    <property type="project" value="InterPro"/>
</dbReference>
<dbReference type="EMBL" id="CP018789">
    <property type="protein sequence ID" value="ARR01175.1"/>
    <property type="molecule type" value="Genomic_DNA"/>
</dbReference>
<dbReference type="GO" id="GO:0030170">
    <property type="term" value="F:pyridoxal phosphate binding"/>
    <property type="evidence" value="ECO:0007669"/>
    <property type="project" value="InterPro"/>
</dbReference>
<gene>
    <name evidence="2" type="ORF">CSUIS_1385</name>
</gene>
<dbReference type="PROSITE" id="PS51340">
    <property type="entry name" value="MOSC"/>
    <property type="match status" value="1"/>
</dbReference>
<dbReference type="GO" id="GO:0003824">
    <property type="term" value="F:catalytic activity"/>
    <property type="evidence" value="ECO:0007669"/>
    <property type="project" value="InterPro"/>
</dbReference>
<dbReference type="Pfam" id="PF03473">
    <property type="entry name" value="MOSC"/>
    <property type="match status" value="1"/>
</dbReference>